<dbReference type="RefSeq" id="WP_352065603.1">
    <property type="nucleotide sequence ID" value="NZ_JBEPAZ010000059.1"/>
</dbReference>
<dbReference type="Pfam" id="PF00582">
    <property type="entry name" value="Usp"/>
    <property type="match status" value="2"/>
</dbReference>
<evidence type="ECO:0000256" key="1">
    <source>
        <dbReference type="ARBA" id="ARBA00008791"/>
    </source>
</evidence>
<dbReference type="PRINTS" id="PR01438">
    <property type="entry name" value="UNVRSLSTRESS"/>
</dbReference>
<evidence type="ECO:0000259" key="2">
    <source>
        <dbReference type="Pfam" id="PF00582"/>
    </source>
</evidence>
<name>A0ABV1UIE9_9ACTN</name>
<proteinExistence type="inferred from homology"/>
<feature type="domain" description="UspA" evidence="2">
    <location>
        <begin position="17"/>
        <end position="151"/>
    </location>
</feature>
<gene>
    <name evidence="3" type="ORF">ABT272_37850</name>
</gene>
<dbReference type="InterPro" id="IPR006016">
    <property type="entry name" value="UspA"/>
</dbReference>
<evidence type="ECO:0000313" key="4">
    <source>
        <dbReference type="Proteomes" id="UP001470023"/>
    </source>
</evidence>
<dbReference type="EMBL" id="JBEPAZ010000059">
    <property type="protein sequence ID" value="MER6433445.1"/>
    <property type="molecule type" value="Genomic_DNA"/>
</dbReference>
<dbReference type="Proteomes" id="UP001470023">
    <property type="component" value="Unassembled WGS sequence"/>
</dbReference>
<protein>
    <submittedName>
        <fullName evidence="3">Universal stress protein</fullName>
    </submittedName>
</protein>
<dbReference type="InterPro" id="IPR014729">
    <property type="entry name" value="Rossmann-like_a/b/a_fold"/>
</dbReference>
<keyword evidence="4" id="KW-1185">Reference proteome</keyword>
<dbReference type="PANTHER" id="PTHR46553">
    <property type="entry name" value="ADENINE NUCLEOTIDE ALPHA HYDROLASES-LIKE SUPERFAMILY PROTEIN"/>
    <property type="match status" value="1"/>
</dbReference>
<dbReference type="SUPFAM" id="SSF52402">
    <property type="entry name" value="Adenine nucleotide alpha hydrolases-like"/>
    <property type="match status" value="2"/>
</dbReference>
<dbReference type="Gene3D" id="3.40.50.620">
    <property type="entry name" value="HUPs"/>
    <property type="match status" value="2"/>
</dbReference>
<comment type="caution">
    <text evidence="3">The sequence shown here is derived from an EMBL/GenBank/DDBJ whole genome shotgun (WGS) entry which is preliminary data.</text>
</comment>
<evidence type="ECO:0000313" key="3">
    <source>
        <dbReference type="EMBL" id="MER6433445.1"/>
    </source>
</evidence>
<organism evidence="3 4">
    <name type="scientific">Streptomyces sp. 900105245</name>
    <dbReference type="NCBI Taxonomy" id="3154379"/>
    <lineage>
        <taxon>Bacteria</taxon>
        <taxon>Bacillati</taxon>
        <taxon>Actinomycetota</taxon>
        <taxon>Actinomycetes</taxon>
        <taxon>Kitasatosporales</taxon>
        <taxon>Streptomycetaceae</taxon>
        <taxon>Streptomyces</taxon>
    </lineage>
</organism>
<sequence>MSAASAHAFGEPLDLPLVVGVDGSEPSLRAVDWAADEAALRGASLRLVHASLWERYEGVSPAADTEEPSEELMAEDVVGAAERRAHRRQPGVKVFTDVLPEEPEYALTRESRCALLLVLGRRGRSGMAEALLGSVGVAVAGHAHCPVIVLPANQAGQGRPRRIVLGVGDSPAGSAAVRFAAEESLLRGAPLEAVRAWRRRHPYEPHAHPPTADGPARPQERQAMDLVEQALHDSPAFPGGRHRTVEGRAQDVLPAAAHGADLLVVGARRRQGHFGQQLGRVAQGALHHADCPVAVVPEPV</sequence>
<dbReference type="PANTHER" id="PTHR46553:SF3">
    <property type="entry name" value="ADENINE NUCLEOTIDE ALPHA HYDROLASES-LIKE SUPERFAMILY PROTEIN"/>
    <property type="match status" value="1"/>
</dbReference>
<feature type="domain" description="UspA" evidence="2">
    <location>
        <begin position="161"/>
        <end position="297"/>
    </location>
</feature>
<accession>A0ABV1UIE9</accession>
<comment type="similarity">
    <text evidence="1">Belongs to the universal stress protein A family.</text>
</comment>
<dbReference type="InterPro" id="IPR006015">
    <property type="entry name" value="Universal_stress_UspA"/>
</dbReference>
<reference evidence="3 4" key="1">
    <citation type="submission" date="2024-06" db="EMBL/GenBank/DDBJ databases">
        <title>The Natural Products Discovery Center: Release of the First 8490 Sequenced Strains for Exploring Actinobacteria Biosynthetic Diversity.</title>
        <authorList>
            <person name="Kalkreuter E."/>
            <person name="Kautsar S.A."/>
            <person name="Yang D."/>
            <person name="Bader C.D."/>
            <person name="Teijaro C.N."/>
            <person name="Fluegel L."/>
            <person name="Davis C.M."/>
            <person name="Simpson J.R."/>
            <person name="Lauterbach L."/>
            <person name="Steele A.D."/>
            <person name="Gui C."/>
            <person name="Meng S."/>
            <person name="Li G."/>
            <person name="Viehrig K."/>
            <person name="Ye F."/>
            <person name="Su P."/>
            <person name="Kiefer A.F."/>
            <person name="Nichols A."/>
            <person name="Cepeda A.J."/>
            <person name="Yan W."/>
            <person name="Fan B."/>
            <person name="Jiang Y."/>
            <person name="Adhikari A."/>
            <person name="Zheng C.-J."/>
            <person name="Schuster L."/>
            <person name="Cowan T.M."/>
            <person name="Smanski M.J."/>
            <person name="Chevrette M.G."/>
            <person name="De Carvalho L.P.S."/>
            <person name="Shen B."/>
        </authorList>
    </citation>
    <scope>NUCLEOTIDE SEQUENCE [LARGE SCALE GENOMIC DNA]</scope>
    <source>
        <strain evidence="3 4">NPDC001166</strain>
    </source>
</reference>